<organism evidence="3 4">
    <name type="scientific">Pomacea canaliculata</name>
    <name type="common">Golden apple snail</name>
    <dbReference type="NCBI Taxonomy" id="400727"/>
    <lineage>
        <taxon>Eukaryota</taxon>
        <taxon>Metazoa</taxon>
        <taxon>Spiralia</taxon>
        <taxon>Lophotrochozoa</taxon>
        <taxon>Mollusca</taxon>
        <taxon>Gastropoda</taxon>
        <taxon>Caenogastropoda</taxon>
        <taxon>Architaenioglossa</taxon>
        <taxon>Ampullarioidea</taxon>
        <taxon>Ampullariidae</taxon>
        <taxon>Pomacea</taxon>
    </lineage>
</organism>
<name>A0A2T7PRV9_POMCA</name>
<evidence type="ECO:0000313" key="4">
    <source>
        <dbReference type="Proteomes" id="UP000245119"/>
    </source>
</evidence>
<dbReference type="EMBL" id="PZQS01000002">
    <property type="protein sequence ID" value="PVD36156.1"/>
    <property type="molecule type" value="Genomic_DNA"/>
</dbReference>
<feature type="region of interest" description="Disordered" evidence="1">
    <location>
        <begin position="293"/>
        <end position="315"/>
    </location>
</feature>
<dbReference type="OrthoDB" id="6288062at2759"/>
<feature type="domain" description="Alkylated DNA repair protein AlkB homologue 8 N-terminal" evidence="2">
    <location>
        <begin position="174"/>
        <end position="214"/>
    </location>
</feature>
<evidence type="ECO:0000259" key="2">
    <source>
        <dbReference type="Pfam" id="PF09004"/>
    </source>
</evidence>
<keyword evidence="4" id="KW-1185">Reference proteome</keyword>
<dbReference type="GO" id="GO:0016706">
    <property type="term" value="F:2-oxoglutarate-dependent dioxygenase activity"/>
    <property type="evidence" value="ECO:0007669"/>
    <property type="project" value="InterPro"/>
</dbReference>
<comment type="caution">
    <text evidence="3">The sequence shown here is derived from an EMBL/GenBank/DDBJ whole genome shotgun (WGS) entry which is preliminary data.</text>
</comment>
<dbReference type="Proteomes" id="UP000245119">
    <property type="component" value="Linkage Group LG2"/>
</dbReference>
<evidence type="ECO:0000256" key="1">
    <source>
        <dbReference type="SAM" id="MobiDB-lite"/>
    </source>
</evidence>
<protein>
    <recommendedName>
        <fullName evidence="2">Alkylated DNA repair protein AlkB homologue 8 N-terminal domain-containing protein</fullName>
    </recommendedName>
</protein>
<dbReference type="Pfam" id="PF09004">
    <property type="entry name" value="ALKBH8_N"/>
    <property type="match status" value="1"/>
</dbReference>
<accession>A0A2T7PRV9</accession>
<sequence>MFGSCSWTFPAPSTRSSTPSCTAHTRPGCQHWPSSMDQIIPEDRPQRVGLRVPPTGTIGSSSSSDGVYLSVDGVILSDEQILNTDDMALVGCLKDEQSLSQYLACVGELEEWFDRSFLDLNVEKNGGDGLWKSLRRKRWHNPSLPTTPNQGTAGAEAAVFRYLGTVIDGRLSFSAHVNQVYKKAQQRLYLLRRLRSFDVSSGVLETVYRSLVESILSFNIAAWYGHLLVKDKAILARIIHQANKIIGQAQLPLSDLYLHAVRRMAHNIISDLKHPLHTNFQLLPSGRRYKVPRIQGRREPARAPGQTTSPGPLYL</sequence>
<reference evidence="3 4" key="1">
    <citation type="submission" date="2018-04" db="EMBL/GenBank/DDBJ databases">
        <title>The genome of golden apple snail Pomacea canaliculata provides insight into stress tolerance and invasive adaptation.</title>
        <authorList>
            <person name="Liu C."/>
            <person name="Liu B."/>
            <person name="Ren Y."/>
            <person name="Zhang Y."/>
            <person name="Wang H."/>
            <person name="Li S."/>
            <person name="Jiang F."/>
            <person name="Yin L."/>
            <person name="Zhang G."/>
            <person name="Qian W."/>
            <person name="Fan W."/>
        </authorList>
    </citation>
    <scope>NUCLEOTIDE SEQUENCE [LARGE SCALE GENOMIC DNA]</scope>
    <source>
        <strain evidence="3">SZHN2017</strain>
        <tissue evidence="3">Muscle</tissue>
    </source>
</reference>
<dbReference type="InterPro" id="IPR015095">
    <property type="entry name" value="AlkB_hom8_N"/>
</dbReference>
<evidence type="ECO:0000313" key="3">
    <source>
        <dbReference type="EMBL" id="PVD36156.1"/>
    </source>
</evidence>
<gene>
    <name evidence="3" type="ORF">C0Q70_03130</name>
</gene>
<dbReference type="GO" id="GO:0008168">
    <property type="term" value="F:methyltransferase activity"/>
    <property type="evidence" value="ECO:0007669"/>
    <property type="project" value="InterPro"/>
</dbReference>
<feature type="region of interest" description="Disordered" evidence="1">
    <location>
        <begin position="1"/>
        <end position="22"/>
    </location>
</feature>
<proteinExistence type="predicted"/>
<feature type="compositionally biased region" description="Polar residues" evidence="1">
    <location>
        <begin position="305"/>
        <end position="315"/>
    </location>
</feature>
<dbReference type="AlphaFoldDB" id="A0A2T7PRV9"/>